<evidence type="ECO:0008006" key="3">
    <source>
        <dbReference type="Google" id="ProtNLM"/>
    </source>
</evidence>
<dbReference type="Proteomes" id="UP000323386">
    <property type="component" value="Unassembled WGS sequence"/>
</dbReference>
<dbReference type="EMBL" id="OOIP01000007">
    <property type="protein sequence ID" value="SPO37651.1"/>
    <property type="molecule type" value="Genomic_DNA"/>
</dbReference>
<sequence>MEKSVNVLGQPLQVCGTDPVTGFFRDGYCNTSPSDSGAHTVGAVVSSSFLDFSASRGNDLRPILKDGCSWCLCVSRWKEALDAHRAGQLPSHGVPRVKLDATHQKALDKVTIDDLRAFALDDKDGQRGGPIR</sequence>
<dbReference type="InterPro" id="IPR018714">
    <property type="entry name" value="DUF2237"/>
</dbReference>
<dbReference type="PANTHER" id="PTHR37466">
    <property type="entry name" value="SLR1628 PROTEIN"/>
    <property type="match status" value="1"/>
</dbReference>
<reference evidence="1 2" key="1">
    <citation type="submission" date="2018-03" db="EMBL/GenBank/DDBJ databases">
        <authorList>
            <person name="Guldener U."/>
        </authorList>
    </citation>
    <scope>NUCLEOTIDE SEQUENCE [LARGE SCALE GENOMIC DNA]</scope>
    <source>
        <strain evidence="1 2">DAOM196992</strain>
    </source>
</reference>
<dbReference type="PANTHER" id="PTHR37466:SF1">
    <property type="entry name" value="SLR1628 PROTEIN"/>
    <property type="match status" value="1"/>
</dbReference>
<gene>
    <name evidence="1" type="ORF">PSFLO_03127</name>
</gene>
<dbReference type="Pfam" id="PF09996">
    <property type="entry name" value="DUF2237"/>
    <property type="match status" value="1"/>
</dbReference>
<protein>
    <recommendedName>
        <fullName evidence="3">DUF2237 domain-containing protein</fullName>
    </recommendedName>
</protein>
<dbReference type="AlphaFoldDB" id="A0A5C3F302"/>
<name>A0A5C3F302_9BASI</name>
<organism evidence="1 2">
    <name type="scientific">Pseudozyma flocculosa</name>
    <dbReference type="NCBI Taxonomy" id="84751"/>
    <lineage>
        <taxon>Eukaryota</taxon>
        <taxon>Fungi</taxon>
        <taxon>Dikarya</taxon>
        <taxon>Basidiomycota</taxon>
        <taxon>Ustilaginomycotina</taxon>
        <taxon>Ustilaginomycetes</taxon>
        <taxon>Ustilaginales</taxon>
        <taxon>Ustilaginaceae</taxon>
        <taxon>Pseudozyma</taxon>
    </lineage>
</organism>
<dbReference type="OrthoDB" id="1517790at2759"/>
<dbReference type="Gene3D" id="3.30.56.110">
    <property type="entry name" value="Protein of unknown function DUF2237"/>
    <property type="match status" value="1"/>
</dbReference>
<keyword evidence="2" id="KW-1185">Reference proteome</keyword>
<evidence type="ECO:0000313" key="1">
    <source>
        <dbReference type="EMBL" id="SPO37651.1"/>
    </source>
</evidence>
<accession>A0A5C3F302</accession>
<proteinExistence type="predicted"/>
<evidence type="ECO:0000313" key="2">
    <source>
        <dbReference type="Proteomes" id="UP000323386"/>
    </source>
</evidence>